<name>A0A248TNV0_9BACI</name>
<feature type="transmembrane region" description="Helical" evidence="1">
    <location>
        <begin position="45"/>
        <end position="64"/>
    </location>
</feature>
<dbReference type="OrthoDB" id="1796359at2"/>
<dbReference type="EMBL" id="CP022983">
    <property type="protein sequence ID" value="ASV69770.1"/>
    <property type="molecule type" value="Genomic_DNA"/>
</dbReference>
<gene>
    <name evidence="2" type="ORF">CKF48_22155</name>
</gene>
<evidence type="ECO:0000313" key="3">
    <source>
        <dbReference type="Proteomes" id="UP000215137"/>
    </source>
</evidence>
<keyword evidence="1" id="KW-0472">Membrane</keyword>
<reference evidence="2 3" key="1">
    <citation type="submission" date="2017-08" db="EMBL/GenBank/DDBJ databases">
        <title>Complete Genome Sequence of Bacillus kochii Oregon-R-modENCODE STRAIN BDGP4, isolated from Drosophila melanogaster gut.</title>
        <authorList>
            <person name="Wan K.H."/>
            <person name="Yu C."/>
            <person name="Park S."/>
            <person name="Hammonds A.S."/>
            <person name="Booth B.W."/>
            <person name="Celniker S.E."/>
        </authorList>
    </citation>
    <scope>NUCLEOTIDE SEQUENCE [LARGE SCALE GENOMIC DNA]</scope>
    <source>
        <strain evidence="2 3">BDGP4</strain>
    </source>
</reference>
<dbReference type="AlphaFoldDB" id="A0A248TNV0"/>
<feature type="transmembrane region" description="Helical" evidence="1">
    <location>
        <begin position="112"/>
        <end position="137"/>
    </location>
</feature>
<feature type="transmembrane region" description="Helical" evidence="1">
    <location>
        <begin position="6"/>
        <end position="33"/>
    </location>
</feature>
<proteinExistence type="predicted"/>
<dbReference type="KEGG" id="bko:CKF48_22155"/>
<protein>
    <recommendedName>
        <fullName evidence="4">Yip1 domain-containing protein</fullName>
    </recommendedName>
</protein>
<evidence type="ECO:0000313" key="2">
    <source>
        <dbReference type="EMBL" id="ASV69770.1"/>
    </source>
</evidence>
<dbReference type="Proteomes" id="UP000215137">
    <property type="component" value="Chromosome"/>
</dbReference>
<organism evidence="2 3">
    <name type="scientific">Cytobacillus kochii</name>
    <dbReference type="NCBI Taxonomy" id="859143"/>
    <lineage>
        <taxon>Bacteria</taxon>
        <taxon>Bacillati</taxon>
        <taxon>Bacillota</taxon>
        <taxon>Bacilli</taxon>
        <taxon>Bacillales</taxon>
        <taxon>Bacillaceae</taxon>
        <taxon>Cytobacillus</taxon>
    </lineage>
</organism>
<keyword evidence="1" id="KW-0812">Transmembrane</keyword>
<sequence length="138" mass="16205">MKAWMIGPFLITVNQLSLAIAFVITYFLLKTLFKVDGKIKDEVSSSLVTGLIIFLLCYKGLPLITRFTDVIKDPLIIVYSNSGLKGLFFALVIMVIYLFIKAYHSHFSMIQWMRIAFVYLFTYFLSFWMIRTLYFLFY</sequence>
<accession>A0A248TNV0</accession>
<keyword evidence="1" id="KW-1133">Transmembrane helix</keyword>
<evidence type="ECO:0000256" key="1">
    <source>
        <dbReference type="SAM" id="Phobius"/>
    </source>
</evidence>
<feature type="transmembrane region" description="Helical" evidence="1">
    <location>
        <begin position="76"/>
        <end position="100"/>
    </location>
</feature>
<evidence type="ECO:0008006" key="4">
    <source>
        <dbReference type="Google" id="ProtNLM"/>
    </source>
</evidence>
<keyword evidence="3" id="KW-1185">Reference proteome</keyword>
<dbReference type="RefSeq" id="WP_095373334.1">
    <property type="nucleotide sequence ID" value="NZ_CP022983.1"/>
</dbReference>